<dbReference type="GO" id="GO:0005525">
    <property type="term" value="F:GTP binding"/>
    <property type="evidence" value="ECO:0007669"/>
    <property type="project" value="TreeGrafter"/>
</dbReference>
<evidence type="ECO:0000256" key="3">
    <source>
        <dbReference type="ARBA" id="ARBA00012715"/>
    </source>
</evidence>
<dbReference type="InterPro" id="IPR020602">
    <property type="entry name" value="GTP_CycHdrlase_I_dom"/>
</dbReference>
<accession>A0AAJ8M427</accession>
<evidence type="ECO:0000259" key="8">
    <source>
        <dbReference type="Pfam" id="PF01227"/>
    </source>
</evidence>
<evidence type="ECO:0000313" key="10">
    <source>
        <dbReference type="Proteomes" id="UP000094043"/>
    </source>
</evidence>
<dbReference type="InterPro" id="IPR001474">
    <property type="entry name" value="GTP_CycHdrlase_I"/>
</dbReference>
<dbReference type="Proteomes" id="UP000094043">
    <property type="component" value="Chromosome 7"/>
</dbReference>
<evidence type="ECO:0000256" key="6">
    <source>
        <dbReference type="ARBA" id="ARBA00022909"/>
    </source>
</evidence>
<evidence type="ECO:0000256" key="1">
    <source>
        <dbReference type="ARBA" id="ARBA00005080"/>
    </source>
</evidence>
<dbReference type="Gene3D" id="3.30.1130.10">
    <property type="match status" value="1"/>
</dbReference>
<dbReference type="PANTHER" id="PTHR11109">
    <property type="entry name" value="GTP CYCLOHYDROLASE I"/>
    <property type="match status" value="1"/>
</dbReference>
<dbReference type="RefSeq" id="XP_066071017.1">
    <property type="nucleotide sequence ID" value="XM_066214920.1"/>
</dbReference>
<reference evidence="9" key="1">
    <citation type="submission" date="2016-06" db="EMBL/GenBank/DDBJ databases">
        <authorList>
            <person name="Cuomo C."/>
            <person name="Litvintseva A."/>
            <person name="Heitman J."/>
            <person name="Chen Y."/>
            <person name="Sun S."/>
            <person name="Springer D."/>
            <person name="Dromer F."/>
            <person name="Young S."/>
            <person name="Zeng Q."/>
            <person name="Chapman S."/>
            <person name="Gujja S."/>
            <person name="Saif S."/>
            <person name="Birren B."/>
        </authorList>
    </citation>
    <scope>NUCLEOTIDE SEQUENCE</scope>
    <source>
        <strain evidence="9">CBS 7841</strain>
    </source>
</reference>
<reference evidence="9" key="3">
    <citation type="submission" date="2024-01" db="EMBL/GenBank/DDBJ databases">
        <authorList>
            <person name="Coelho M.A."/>
            <person name="David-Palma M."/>
            <person name="Shea T."/>
            <person name="Sun S."/>
            <person name="Cuomo C.A."/>
            <person name="Heitman J."/>
        </authorList>
    </citation>
    <scope>NUCLEOTIDE SEQUENCE</scope>
    <source>
        <strain evidence="9">CBS 7841</strain>
    </source>
</reference>
<dbReference type="PANTHER" id="PTHR11109:SF7">
    <property type="entry name" value="GTP CYCLOHYDROLASE 1"/>
    <property type="match status" value="1"/>
</dbReference>
<dbReference type="GO" id="GO:0006729">
    <property type="term" value="P:tetrahydrobiopterin biosynthetic process"/>
    <property type="evidence" value="ECO:0007669"/>
    <property type="project" value="TreeGrafter"/>
</dbReference>
<dbReference type="GO" id="GO:0005737">
    <property type="term" value="C:cytoplasm"/>
    <property type="evidence" value="ECO:0007669"/>
    <property type="project" value="TreeGrafter"/>
</dbReference>
<proteinExistence type="inferred from homology"/>
<dbReference type="EC" id="3.5.4.16" evidence="3"/>
<evidence type="ECO:0000256" key="5">
    <source>
        <dbReference type="ARBA" id="ARBA00022801"/>
    </source>
</evidence>
<dbReference type="Pfam" id="PF01227">
    <property type="entry name" value="GTP_cyclohydroI"/>
    <property type="match status" value="1"/>
</dbReference>
<comment type="pathway">
    <text evidence="1">Cofactor biosynthesis; 7,8-dihydroneopterin triphosphate biosynthesis; 7,8-dihydroneopterin triphosphate from GTP: step 1/1.</text>
</comment>
<protein>
    <recommendedName>
        <fullName evidence="4">GTP cyclohydrolase 1</fullName>
        <ecNumber evidence="3">3.5.4.16</ecNumber>
    </recommendedName>
    <alternativeName>
        <fullName evidence="7">GTP cyclohydrolase I</fullName>
    </alternativeName>
</protein>
<gene>
    <name evidence="9" type="ORF">L203_105553</name>
</gene>
<name>A0AAJ8M427_9TREE</name>
<keyword evidence="6" id="KW-0289">Folate biosynthesis</keyword>
<dbReference type="SUPFAM" id="SSF55620">
    <property type="entry name" value="Tetrahydrobiopterin biosynthesis enzymes-like"/>
    <property type="match status" value="1"/>
</dbReference>
<feature type="domain" description="GTP cyclohydrolase I" evidence="8">
    <location>
        <begin position="71"/>
        <end position="125"/>
    </location>
</feature>
<dbReference type="GeneID" id="91089762"/>
<evidence type="ECO:0000256" key="7">
    <source>
        <dbReference type="ARBA" id="ARBA00030854"/>
    </source>
</evidence>
<keyword evidence="10" id="KW-1185">Reference proteome</keyword>
<dbReference type="GO" id="GO:0008270">
    <property type="term" value="F:zinc ion binding"/>
    <property type="evidence" value="ECO:0007669"/>
    <property type="project" value="TreeGrafter"/>
</dbReference>
<dbReference type="KEGG" id="cdep:91089762"/>
<dbReference type="AlphaFoldDB" id="A0AAJ8M427"/>
<comment type="similarity">
    <text evidence="2">Belongs to the GTP cyclohydrolase I family.</text>
</comment>
<evidence type="ECO:0000313" key="9">
    <source>
        <dbReference type="EMBL" id="WVN90317.1"/>
    </source>
</evidence>
<dbReference type="GO" id="GO:0046654">
    <property type="term" value="P:tetrahydrofolate biosynthetic process"/>
    <property type="evidence" value="ECO:0007669"/>
    <property type="project" value="InterPro"/>
</dbReference>
<evidence type="ECO:0000256" key="4">
    <source>
        <dbReference type="ARBA" id="ARBA00017272"/>
    </source>
</evidence>
<dbReference type="EMBL" id="CP143790">
    <property type="protein sequence ID" value="WVN90317.1"/>
    <property type="molecule type" value="Genomic_DNA"/>
</dbReference>
<reference evidence="9" key="2">
    <citation type="journal article" date="2022" name="Elife">
        <title>Obligate sexual reproduction of a homothallic fungus closely related to the Cryptococcus pathogenic species complex.</title>
        <authorList>
            <person name="Passer A.R."/>
            <person name="Clancey S.A."/>
            <person name="Shea T."/>
            <person name="David-Palma M."/>
            <person name="Averette A.F."/>
            <person name="Boekhout T."/>
            <person name="Porcel B.M."/>
            <person name="Nowrousian M."/>
            <person name="Cuomo C.A."/>
            <person name="Sun S."/>
            <person name="Heitman J."/>
            <person name="Coelho M.A."/>
        </authorList>
    </citation>
    <scope>NUCLEOTIDE SEQUENCE</scope>
    <source>
        <strain evidence="9">CBS 7841</strain>
    </source>
</reference>
<dbReference type="InterPro" id="IPR043133">
    <property type="entry name" value="GTP-CH-I_C/QueF"/>
</dbReference>
<sequence length="133" mass="15003">MHEPGEWCGDGCVREYEASGKKRGHKLLACHPLSRATRLFIPAMLPKQLRNFLSSSASPRSSYQASCSRHEEAIRPRVVAVVMEASYMFMSMRSVQKPSAITVTSTMLGCFRQQQKTIEEFLTLIQTPSISRH</sequence>
<dbReference type="GO" id="GO:0046656">
    <property type="term" value="P:folic acid biosynthetic process"/>
    <property type="evidence" value="ECO:0007669"/>
    <property type="project" value="UniProtKB-KW"/>
</dbReference>
<evidence type="ECO:0000256" key="2">
    <source>
        <dbReference type="ARBA" id="ARBA00008085"/>
    </source>
</evidence>
<dbReference type="GO" id="GO:0003934">
    <property type="term" value="F:GTP cyclohydrolase I activity"/>
    <property type="evidence" value="ECO:0007669"/>
    <property type="project" value="UniProtKB-EC"/>
</dbReference>
<keyword evidence="5" id="KW-0378">Hydrolase</keyword>
<organism evidence="9 10">
    <name type="scientific">Cryptococcus depauperatus CBS 7841</name>
    <dbReference type="NCBI Taxonomy" id="1295531"/>
    <lineage>
        <taxon>Eukaryota</taxon>
        <taxon>Fungi</taxon>
        <taxon>Dikarya</taxon>
        <taxon>Basidiomycota</taxon>
        <taxon>Agaricomycotina</taxon>
        <taxon>Tremellomycetes</taxon>
        <taxon>Tremellales</taxon>
        <taxon>Cryptococcaceae</taxon>
        <taxon>Cryptococcus</taxon>
    </lineage>
</organism>